<dbReference type="AlphaFoldDB" id="A0A017SIM5"/>
<dbReference type="Proteomes" id="UP000019804">
    <property type="component" value="Unassembled WGS sequence"/>
</dbReference>
<dbReference type="HOGENOM" id="CLU_1570295_0_0_1"/>
<evidence type="ECO:0000313" key="1">
    <source>
        <dbReference type="EMBL" id="EYE96145.1"/>
    </source>
</evidence>
<organism evidence="1 2">
    <name type="scientific">Aspergillus ruber (strain CBS 135680)</name>
    <dbReference type="NCBI Taxonomy" id="1388766"/>
    <lineage>
        <taxon>Eukaryota</taxon>
        <taxon>Fungi</taxon>
        <taxon>Dikarya</taxon>
        <taxon>Ascomycota</taxon>
        <taxon>Pezizomycotina</taxon>
        <taxon>Eurotiomycetes</taxon>
        <taxon>Eurotiomycetidae</taxon>
        <taxon>Eurotiales</taxon>
        <taxon>Aspergillaceae</taxon>
        <taxon>Aspergillus</taxon>
        <taxon>Aspergillus subgen. Aspergillus</taxon>
    </lineage>
</organism>
<keyword evidence="2" id="KW-1185">Reference proteome</keyword>
<protein>
    <submittedName>
        <fullName evidence="1">Uncharacterized protein</fullName>
    </submittedName>
</protein>
<proteinExistence type="predicted"/>
<reference evidence="2" key="1">
    <citation type="journal article" date="2014" name="Nat. Commun.">
        <title>Genomic adaptations of the halophilic Dead Sea filamentous fungus Eurotium rubrum.</title>
        <authorList>
            <person name="Kis-Papo T."/>
            <person name="Weig A.R."/>
            <person name="Riley R."/>
            <person name="Persoh D."/>
            <person name="Salamov A."/>
            <person name="Sun H."/>
            <person name="Lipzen A."/>
            <person name="Wasser S.P."/>
            <person name="Rambold G."/>
            <person name="Grigoriev I.V."/>
            <person name="Nevo E."/>
        </authorList>
    </citation>
    <scope>NUCLEOTIDE SEQUENCE [LARGE SCALE GENOMIC DNA]</scope>
    <source>
        <strain evidence="2">CBS 135680</strain>
    </source>
</reference>
<sequence length="170" mass="19534">MQLNNTRLFDTLLCTPYWYYNGLISVTMNYVTAGTWNHHDGDAIQSNPWDCTERIRFGSSRLPTDDGHGWAQQRHGSWLLPNCRAKLVWILVMLYSKSRLLYMQRRPPDRSVCRAVAEYGTLNVATTDGPAKVCSSPSGIVRIPFLKRFASRFHDTLRSTRPVKISATYY</sequence>
<dbReference type="GeneID" id="63693620"/>
<dbReference type="RefSeq" id="XP_040639833.1">
    <property type="nucleotide sequence ID" value="XM_040778496.1"/>
</dbReference>
<evidence type="ECO:0000313" key="2">
    <source>
        <dbReference type="Proteomes" id="UP000019804"/>
    </source>
</evidence>
<dbReference type="EMBL" id="KK088419">
    <property type="protein sequence ID" value="EYE96145.1"/>
    <property type="molecule type" value="Genomic_DNA"/>
</dbReference>
<gene>
    <name evidence="1" type="ORF">EURHEDRAFT_363072</name>
</gene>
<name>A0A017SIM5_ASPRC</name>
<accession>A0A017SIM5</accession>